<accession>A0A8J6AY60</accession>
<keyword evidence="3" id="KW-1185">Reference proteome</keyword>
<dbReference type="AlphaFoldDB" id="A0A8J6AY60"/>
<evidence type="ECO:0000313" key="3">
    <source>
        <dbReference type="Proteomes" id="UP000717585"/>
    </source>
</evidence>
<organism evidence="2 3">
    <name type="scientific">Carpediemonas membranifera</name>
    <dbReference type="NCBI Taxonomy" id="201153"/>
    <lineage>
        <taxon>Eukaryota</taxon>
        <taxon>Metamonada</taxon>
        <taxon>Carpediemonas-like organisms</taxon>
        <taxon>Carpediemonas</taxon>
    </lineage>
</organism>
<name>A0A8J6AY60_9EUKA</name>
<gene>
    <name evidence="2" type="ORF">J8273_0569</name>
</gene>
<evidence type="ECO:0000256" key="1">
    <source>
        <dbReference type="SAM" id="MobiDB-lite"/>
    </source>
</evidence>
<dbReference type="Proteomes" id="UP000717585">
    <property type="component" value="Unassembled WGS sequence"/>
</dbReference>
<proteinExistence type="predicted"/>
<feature type="compositionally biased region" description="Polar residues" evidence="1">
    <location>
        <begin position="23"/>
        <end position="34"/>
    </location>
</feature>
<dbReference type="EMBL" id="JAHDYR010000012">
    <property type="protein sequence ID" value="KAG9395330.1"/>
    <property type="molecule type" value="Genomic_DNA"/>
</dbReference>
<sequence>MTKPSKNGAVNAEIPQKEGIPANNPSSGPQSDNGEVTVVPRRSSRLGTPTAPMILKKKGSRAGKKRVDKMKLPNVCNRPKRVKKKVAYYQSPVPSPDEILKKRREDNEYVFKNPGYDVLIDNPDRIPGIMMRRERNYYDPNCVSLQEEWVLFEDWENLGAAGPLYLGHAVENEYGVVAISLTVDDNYLELFLPATLLERIAGVPLTDVPVTLDLHGGLVALDDFRQFIKEHNDLLPTVVAHPFWQAASLFVDYTSTDFAVSLIRCPDAHKPLLDGAFDYIDRYTKGRQQVWSQYCSWYSTFIHADPAYRPRIQGVLSLFATEFLAKPSKKRSAIEKVEQHLCFLAMAKRFEIPEVPALQRQFEEEMVPLLTDFDDICSFDLTKPSAYTFTRMAPREVLEELLMFFNSHAFFAITDNLRFAPPALAMPLGVSPLVRWIPFIRRFMKVPADTEPTPTHAKLLEQLFYTSTHIIFALSHWCSYRLPTELFFPEIDYMRRYICMMEACELLNTDYVAEYSLAMSVFHLGVADAPVYMGGAHDWRWACGRIVREASLSSVKGALIRAGPWGYENRFHATLLSIPALHYRSLPFVTSPYVDDLRALLSPEDSDDETDSEDESHSGSGGEEED</sequence>
<evidence type="ECO:0000313" key="2">
    <source>
        <dbReference type="EMBL" id="KAG9395330.1"/>
    </source>
</evidence>
<comment type="caution">
    <text evidence="2">The sequence shown here is derived from an EMBL/GenBank/DDBJ whole genome shotgun (WGS) entry which is preliminary data.</text>
</comment>
<feature type="region of interest" description="Disordered" evidence="1">
    <location>
        <begin position="600"/>
        <end position="626"/>
    </location>
</feature>
<feature type="region of interest" description="Disordered" evidence="1">
    <location>
        <begin position="1"/>
        <end position="52"/>
    </location>
</feature>
<protein>
    <submittedName>
        <fullName evidence="2">Uncharacterized protein</fullName>
    </submittedName>
</protein>
<reference evidence="2" key="1">
    <citation type="submission" date="2021-05" db="EMBL/GenBank/DDBJ databases">
        <title>A free-living protist that lacks canonical eukaryotic 1 DNA replication and segregation systems.</title>
        <authorList>
            <person name="Salas-Leiva D.E."/>
            <person name="Tromer E.C."/>
            <person name="Curtis B.A."/>
            <person name="Jerlstrom-Hultqvist J."/>
            <person name="Kolisko M."/>
            <person name="Yi Z."/>
            <person name="Salas-Leiva J.S."/>
            <person name="Gallot-Lavallee L."/>
            <person name="Kops G.J.P.L."/>
            <person name="Archibald J.M."/>
            <person name="Simpson A.G.B."/>
            <person name="Roger A.J."/>
        </authorList>
    </citation>
    <scope>NUCLEOTIDE SEQUENCE</scope>
    <source>
        <strain evidence="2">BICM</strain>
    </source>
</reference>
<feature type="compositionally biased region" description="Acidic residues" evidence="1">
    <location>
        <begin position="604"/>
        <end position="614"/>
    </location>
</feature>